<sequence length="168" mass="20203">MVLLSLKKPFFFFGKNWYLSKKINRFQILFFLFQKKFIQINLACQVVLFFNLYLHLADEFFVLMVMDVPLCCHLSCDYRPYIIRDEDNYQGARAVIGGRKNNLLFITYYENNISVYNLNKFKFMKHEILRGAWIQYHCFVSKSENGQVQDMVKMNDTKNKSKKKKRKS</sequence>
<protein>
    <submittedName>
        <fullName evidence="1">Uncharacterized protein</fullName>
    </submittedName>
</protein>
<reference evidence="1 2" key="1">
    <citation type="journal article" date="2013" name="Curr. Biol.">
        <title>The Genome of the Foraminiferan Reticulomyxa filosa.</title>
        <authorList>
            <person name="Glockner G."/>
            <person name="Hulsmann N."/>
            <person name="Schleicher M."/>
            <person name="Noegel A.A."/>
            <person name="Eichinger L."/>
            <person name="Gallinger C."/>
            <person name="Pawlowski J."/>
            <person name="Sierra R."/>
            <person name="Euteneuer U."/>
            <person name="Pillet L."/>
            <person name="Moustafa A."/>
            <person name="Platzer M."/>
            <person name="Groth M."/>
            <person name="Szafranski K."/>
            <person name="Schliwa M."/>
        </authorList>
    </citation>
    <scope>NUCLEOTIDE SEQUENCE [LARGE SCALE GENOMIC DNA]</scope>
</reference>
<gene>
    <name evidence="1" type="ORF">RFI_32145</name>
</gene>
<keyword evidence="2" id="KW-1185">Reference proteome</keyword>
<dbReference type="AlphaFoldDB" id="X6LUE3"/>
<name>X6LUE3_RETFI</name>
<dbReference type="Proteomes" id="UP000023152">
    <property type="component" value="Unassembled WGS sequence"/>
</dbReference>
<proteinExistence type="predicted"/>
<evidence type="ECO:0000313" key="1">
    <source>
        <dbReference type="EMBL" id="ETO05249.1"/>
    </source>
</evidence>
<dbReference type="EMBL" id="ASPP01028356">
    <property type="protein sequence ID" value="ETO05249.1"/>
    <property type="molecule type" value="Genomic_DNA"/>
</dbReference>
<organism evidence="1 2">
    <name type="scientific">Reticulomyxa filosa</name>
    <dbReference type="NCBI Taxonomy" id="46433"/>
    <lineage>
        <taxon>Eukaryota</taxon>
        <taxon>Sar</taxon>
        <taxon>Rhizaria</taxon>
        <taxon>Retaria</taxon>
        <taxon>Foraminifera</taxon>
        <taxon>Monothalamids</taxon>
        <taxon>Reticulomyxidae</taxon>
        <taxon>Reticulomyxa</taxon>
    </lineage>
</organism>
<comment type="caution">
    <text evidence="1">The sequence shown here is derived from an EMBL/GenBank/DDBJ whole genome shotgun (WGS) entry which is preliminary data.</text>
</comment>
<evidence type="ECO:0000313" key="2">
    <source>
        <dbReference type="Proteomes" id="UP000023152"/>
    </source>
</evidence>
<accession>X6LUE3</accession>